<comment type="similarity">
    <text evidence="2">Belongs to the bacterial sugar transferase family.</text>
</comment>
<evidence type="ECO:0000256" key="4">
    <source>
        <dbReference type="ARBA" id="ARBA00022692"/>
    </source>
</evidence>
<name>A0ABX7YKT2_9STRE</name>
<dbReference type="InterPro" id="IPR017475">
    <property type="entry name" value="EPS_sugar_tfrase"/>
</dbReference>
<dbReference type="GO" id="GO:0016740">
    <property type="term" value="F:transferase activity"/>
    <property type="evidence" value="ECO:0007669"/>
    <property type="project" value="UniProtKB-KW"/>
</dbReference>
<keyword evidence="5 7" id="KW-1133">Transmembrane helix</keyword>
<dbReference type="Pfam" id="PF02397">
    <property type="entry name" value="Bac_transf"/>
    <property type="match status" value="1"/>
</dbReference>
<protein>
    <submittedName>
        <fullName evidence="9">Sugar transferase</fullName>
    </submittedName>
</protein>
<keyword evidence="10" id="KW-1185">Reference proteome</keyword>
<keyword evidence="6 7" id="KW-0472">Membrane</keyword>
<dbReference type="InterPro" id="IPR003362">
    <property type="entry name" value="Bact_transf"/>
</dbReference>
<dbReference type="PANTHER" id="PTHR30576">
    <property type="entry name" value="COLANIC BIOSYNTHESIS UDP-GLUCOSE LIPID CARRIER TRANSFERASE"/>
    <property type="match status" value="1"/>
</dbReference>
<feature type="transmembrane region" description="Helical" evidence="7">
    <location>
        <begin position="102"/>
        <end position="122"/>
    </location>
</feature>
<evidence type="ECO:0000256" key="6">
    <source>
        <dbReference type="ARBA" id="ARBA00023136"/>
    </source>
</evidence>
<dbReference type="NCBIfam" id="TIGR03025">
    <property type="entry name" value="EPS_sugtrans"/>
    <property type="match status" value="1"/>
</dbReference>
<evidence type="ECO:0000256" key="7">
    <source>
        <dbReference type="SAM" id="Phobius"/>
    </source>
</evidence>
<feature type="transmembrane region" description="Helical" evidence="7">
    <location>
        <begin position="12"/>
        <end position="30"/>
    </location>
</feature>
<dbReference type="EMBL" id="CP073084">
    <property type="protein sequence ID" value="QUE54315.1"/>
    <property type="molecule type" value="Genomic_DNA"/>
</dbReference>
<feature type="transmembrane region" description="Helical" evidence="7">
    <location>
        <begin position="72"/>
        <end position="90"/>
    </location>
</feature>
<evidence type="ECO:0000313" key="10">
    <source>
        <dbReference type="Proteomes" id="UP000677616"/>
    </source>
</evidence>
<evidence type="ECO:0000259" key="8">
    <source>
        <dbReference type="Pfam" id="PF02397"/>
    </source>
</evidence>
<evidence type="ECO:0000256" key="3">
    <source>
        <dbReference type="ARBA" id="ARBA00022679"/>
    </source>
</evidence>
<feature type="domain" description="Bacterial sugar transferase" evidence="8">
    <location>
        <begin position="265"/>
        <end position="452"/>
    </location>
</feature>
<proteinExistence type="inferred from homology"/>
<gene>
    <name evidence="9" type="ORF">INT76_10955</name>
</gene>
<keyword evidence="3 9" id="KW-0808">Transferase</keyword>
<accession>A0ABX7YKT2</accession>
<dbReference type="RefSeq" id="WP_212570792.1">
    <property type="nucleotide sequence ID" value="NZ_CP073084.1"/>
</dbReference>
<dbReference type="PANTHER" id="PTHR30576:SF10">
    <property type="entry name" value="SLL5057 PROTEIN"/>
    <property type="match status" value="1"/>
</dbReference>
<reference evidence="9 10" key="1">
    <citation type="submission" date="2021-04" db="EMBL/GenBank/DDBJ databases">
        <title>Complete genome sequence of a novel Streptococcus species.</title>
        <authorList>
            <person name="Teng J.L.L."/>
        </authorList>
    </citation>
    <scope>NUCLEOTIDE SEQUENCE [LARGE SCALE GENOMIC DNA]</scope>
    <source>
        <strain evidence="9 10">HKU75</strain>
    </source>
</reference>
<feature type="transmembrane region" description="Helical" evidence="7">
    <location>
        <begin position="42"/>
        <end position="60"/>
    </location>
</feature>
<sequence length="458" mass="52991">MTSLLNSQRVRLALVELFAVISAVSVALMFPDSDLRKSDVFLIILLHFFSYVISNMPNDFRTRGYLKEFEKVLYYSIVFALLLTFTSFMLEEQFMISRRGVFYFLTINAVSVYAINSIAKWFDRDLEFLFHKEKKIMLVTIAERWPALLETFQKDGKKLEHVVGLVLLDGSDLQITEDIPVIAEEDSIDFATRQVVDSVFIDLPHDIYDLNYWVSQYETMGIEVNVNLNIFDFDTISRKKIQTFGSYNVVTFSTKFYKPSHVFYKRLLDIVGALVGLVLCGLVSIVIAPFIMKDGGPLIFSQDRVGRNGRIFKFYKFRSMYIDAEERKKELMKHNQMQGGMFKMDNDPRITPIGHFIRKTSLDELPQFFNVLKGEMSLVGTRPPTVDEYENYTPSQKRRLSFKPGITGLWQVSGRSSITNFDDVVKLDLAYIDNWTIWSDIKIILKTIKVVFLKEGAK</sequence>
<evidence type="ECO:0000256" key="2">
    <source>
        <dbReference type="ARBA" id="ARBA00006464"/>
    </source>
</evidence>
<evidence type="ECO:0000256" key="1">
    <source>
        <dbReference type="ARBA" id="ARBA00004141"/>
    </source>
</evidence>
<feature type="transmembrane region" description="Helical" evidence="7">
    <location>
        <begin position="267"/>
        <end position="292"/>
    </location>
</feature>
<comment type="subcellular location">
    <subcellularLocation>
        <location evidence="1">Membrane</location>
        <topology evidence="1">Multi-pass membrane protein</topology>
    </subcellularLocation>
</comment>
<keyword evidence="4 7" id="KW-0812">Transmembrane</keyword>
<evidence type="ECO:0000313" key="9">
    <source>
        <dbReference type="EMBL" id="QUE54315.1"/>
    </source>
</evidence>
<evidence type="ECO:0000256" key="5">
    <source>
        <dbReference type="ARBA" id="ARBA00022989"/>
    </source>
</evidence>
<organism evidence="9 10">
    <name type="scientific">Streptococcus oriscaviae</name>
    <dbReference type="NCBI Taxonomy" id="2781599"/>
    <lineage>
        <taxon>Bacteria</taxon>
        <taxon>Bacillati</taxon>
        <taxon>Bacillota</taxon>
        <taxon>Bacilli</taxon>
        <taxon>Lactobacillales</taxon>
        <taxon>Streptococcaceae</taxon>
        <taxon>Streptococcus</taxon>
    </lineage>
</organism>
<dbReference type="Proteomes" id="UP000677616">
    <property type="component" value="Chromosome"/>
</dbReference>